<dbReference type="PANTHER" id="PTHR35145">
    <property type="entry name" value="CYTOPLASMIC PROTEIN-RELATED"/>
    <property type="match status" value="1"/>
</dbReference>
<dbReference type="InterPro" id="IPR007351">
    <property type="entry name" value="YjbR"/>
</dbReference>
<protein>
    <recommendedName>
        <fullName evidence="3">MmcQ/YjbR family DNA-binding protein</fullName>
    </recommendedName>
</protein>
<gene>
    <name evidence="1" type="ORF">GCM10011518_34970</name>
</gene>
<proteinExistence type="predicted"/>
<comment type="caution">
    <text evidence="1">The sequence shown here is derived from an EMBL/GenBank/DDBJ whole genome shotgun (WGS) entry which is preliminary data.</text>
</comment>
<evidence type="ECO:0000313" key="2">
    <source>
        <dbReference type="Proteomes" id="UP000655016"/>
    </source>
</evidence>
<dbReference type="SUPFAM" id="SSF142906">
    <property type="entry name" value="YjbR-like"/>
    <property type="match status" value="1"/>
</dbReference>
<dbReference type="Gene3D" id="3.90.1150.30">
    <property type="match status" value="1"/>
</dbReference>
<evidence type="ECO:0000313" key="1">
    <source>
        <dbReference type="EMBL" id="GGF22746.1"/>
    </source>
</evidence>
<dbReference type="PANTHER" id="PTHR35145:SF1">
    <property type="entry name" value="CYTOPLASMIC PROTEIN"/>
    <property type="match status" value="1"/>
</dbReference>
<reference evidence="2" key="1">
    <citation type="journal article" date="2019" name="Int. J. Syst. Evol. Microbiol.">
        <title>The Global Catalogue of Microorganisms (GCM) 10K type strain sequencing project: providing services to taxonomists for standard genome sequencing and annotation.</title>
        <authorList>
            <consortium name="The Broad Institute Genomics Platform"/>
            <consortium name="The Broad Institute Genome Sequencing Center for Infectious Disease"/>
            <person name="Wu L."/>
            <person name="Ma J."/>
        </authorList>
    </citation>
    <scope>NUCLEOTIDE SEQUENCE [LARGE SCALE GENOMIC DNA]</scope>
    <source>
        <strain evidence="2">CGMCC 1.16060</strain>
    </source>
</reference>
<dbReference type="Pfam" id="PF04237">
    <property type="entry name" value="YjbR"/>
    <property type="match status" value="1"/>
</dbReference>
<accession>A0ABQ1UQK0</accession>
<dbReference type="Proteomes" id="UP000655016">
    <property type="component" value="Unassembled WGS sequence"/>
</dbReference>
<keyword evidence="2" id="KW-1185">Reference proteome</keyword>
<name>A0ABQ1UQK0_9FLAO</name>
<dbReference type="InterPro" id="IPR058532">
    <property type="entry name" value="YjbR/MT2646/Rv2570-like"/>
</dbReference>
<dbReference type="EMBL" id="BMKP01000008">
    <property type="protein sequence ID" value="GGF22746.1"/>
    <property type="molecule type" value="Genomic_DNA"/>
</dbReference>
<dbReference type="RefSeq" id="WP_163395726.1">
    <property type="nucleotide sequence ID" value="NZ_BMKP01000008.1"/>
</dbReference>
<evidence type="ECO:0008006" key="3">
    <source>
        <dbReference type="Google" id="ProtNLM"/>
    </source>
</evidence>
<organism evidence="1 2">
    <name type="scientific">Flavobacterium limi</name>
    <dbReference type="NCBI Taxonomy" id="2045105"/>
    <lineage>
        <taxon>Bacteria</taxon>
        <taxon>Pseudomonadati</taxon>
        <taxon>Bacteroidota</taxon>
        <taxon>Flavobacteriia</taxon>
        <taxon>Flavobacteriales</taxon>
        <taxon>Flavobacteriaceae</taxon>
        <taxon>Flavobacterium</taxon>
    </lineage>
</organism>
<dbReference type="InterPro" id="IPR038056">
    <property type="entry name" value="YjbR-like_sf"/>
</dbReference>
<sequence length="125" mass="14490">MNIESFREYCLSLKGAKEKLPFKKATSEYDSNLLVFTVMDKWYGFVNVDTFDFCDLKCDPEDSLELQEKYSGITPGYHMNKKHWISVYFNKDVPNAKIKELVKKSYNLVVDGLTKKEKEGLAALK</sequence>